<dbReference type="AlphaFoldDB" id="A0A8C2V8H4"/>
<dbReference type="Pfam" id="PF00651">
    <property type="entry name" value="BTB"/>
    <property type="match status" value="1"/>
</dbReference>
<dbReference type="SUPFAM" id="SSF54695">
    <property type="entry name" value="POZ domain"/>
    <property type="match status" value="1"/>
</dbReference>
<dbReference type="Ensembl" id="ENSCLAT00000009216.1">
    <property type="protein sequence ID" value="ENSCLAP00000009087.1"/>
    <property type="gene ID" value="ENSCLAG00000006339.1"/>
</dbReference>
<reference evidence="3" key="2">
    <citation type="submission" date="2025-09" db="UniProtKB">
        <authorList>
            <consortium name="Ensembl"/>
        </authorList>
    </citation>
    <scope>IDENTIFICATION</scope>
</reference>
<evidence type="ECO:0000313" key="3">
    <source>
        <dbReference type="Ensembl" id="ENSCLAP00000009087.1"/>
    </source>
</evidence>
<dbReference type="InterPro" id="IPR000210">
    <property type="entry name" value="BTB/POZ_dom"/>
</dbReference>
<proteinExistence type="predicted"/>
<name>A0A8C2V8H4_CHILA</name>
<sequence>MYEGRLDLRSLPVEDVLAAASYLHMYDIVKVCKGRLREKDLARRPRARTAGVRPGPGPVAEAR</sequence>
<evidence type="ECO:0000259" key="2">
    <source>
        <dbReference type="Pfam" id="PF00651"/>
    </source>
</evidence>
<evidence type="ECO:0000256" key="1">
    <source>
        <dbReference type="SAM" id="MobiDB-lite"/>
    </source>
</evidence>
<dbReference type="Gene3D" id="3.30.710.10">
    <property type="entry name" value="Potassium Channel Kv1.1, Chain A"/>
    <property type="match status" value="1"/>
</dbReference>
<dbReference type="Proteomes" id="UP000694398">
    <property type="component" value="Unassembled WGS sequence"/>
</dbReference>
<dbReference type="InterPro" id="IPR011333">
    <property type="entry name" value="SKP1/BTB/POZ_sf"/>
</dbReference>
<organism evidence="3 4">
    <name type="scientific">Chinchilla lanigera</name>
    <name type="common">Long-tailed chinchilla</name>
    <name type="synonym">Chinchilla villidera</name>
    <dbReference type="NCBI Taxonomy" id="34839"/>
    <lineage>
        <taxon>Eukaryota</taxon>
        <taxon>Metazoa</taxon>
        <taxon>Chordata</taxon>
        <taxon>Craniata</taxon>
        <taxon>Vertebrata</taxon>
        <taxon>Euteleostomi</taxon>
        <taxon>Mammalia</taxon>
        <taxon>Eutheria</taxon>
        <taxon>Euarchontoglires</taxon>
        <taxon>Glires</taxon>
        <taxon>Rodentia</taxon>
        <taxon>Hystricomorpha</taxon>
        <taxon>Chinchillidae</taxon>
        <taxon>Chinchilla</taxon>
    </lineage>
</organism>
<dbReference type="OMA" id="HRGVKWG"/>
<protein>
    <recommendedName>
        <fullName evidence="2">BTB domain-containing protein</fullName>
    </recommendedName>
</protein>
<feature type="domain" description="BTB" evidence="2">
    <location>
        <begin position="1"/>
        <end position="38"/>
    </location>
</feature>
<dbReference type="GeneTree" id="ENSGT00900000142981"/>
<reference evidence="3" key="1">
    <citation type="submission" date="2025-08" db="UniProtKB">
        <authorList>
            <consortium name="Ensembl"/>
        </authorList>
    </citation>
    <scope>IDENTIFICATION</scope>
</reference>
<feature type="region of interest" description="Disordered" evidence="1">
    <location>
        <begin position="40"/>
        <end position="63"/>
    </location>
</feature>
<accession>A0A8C2V8H4</accession>
<evidence type="ECO:0000313" key="4">
    <source>
        <dbReference type="Proteomes" id="UP000694398"/>
    </source>
</evidence>
<keyword evidence="4" id="KW-1185">Reference proteome</keyword>